<evidence type="ECO:0000256" key="8">
    <source>
        <dbReference type="ARBA" id="ARBA00022833"/>
    </source>
</evidence>
<keyword evidence="12" id="KW-0804">Transcription</keyword>
<feature type="transmembrane region" description="Helical" evidence="15">
    <location>
        <begin position="217"/>
        <end position="241"/>
    </location>
</feature>
<protein>
    <recommendedName>
        <fullName evidence="15">Gustatory receptor</fullName>
    </recommendedName>
</protein>
<gene>
    <name evidence="17" type="ORF">TBRA_LOCUS14296</name>
</gene>
<dbReference type="GO" id="GO:0008270">
    <property type="term" value="F:zinc ion binding"/>
    <property type="evidence" value="ECO:0007669"/>
    <property type="project" value="UniProtKB-KW"/>
</dbReference>
<keyword evidence="3 15" id="KW-1003">Cell membrane</keyword>
<feature type="transmembrane region" description="Helical" evidence="15">
    <location>
        <begin position="93"/>
        <end position="116"/>
    </location>
</feature>
<name>A0A6H5IY64_9HYME</name>
<dbReference type="GO" id="GO:0005886">
    <property type="term" value="C:plasma membrane"/>
    <property type="evidence" value="ECO:0007669"/>
    <property type="project" value="UniProtKB-SubCell"/>
</dbReference>
<evidence type="ECO:0000313" key="17">
    <source>
        <dbReference type="EMBL" id="CAB0042690.1"/>
    </source>
</evidence>
<dbReference type="SUPFAM" id="SSF57667">
    <property type="entry name" value="beta-beta-alpha zinc fingers"/>
    <property type="match status" value="5"/>
</dbReference>
<keyword evidence="5" id="KW-0479">Metal-binding</keyword>
<dbReference type="Pfam" id="PF08395">
    <property type="entry name" value="7tm_7"/>
    <property type="match status" value="1"/>
</dbReference>
<evidence type="ECO:0000256" key="12">
    <source>
        <dbReference type="ARBA" id="ARBA00023163"/>
    </source>
</evidence>
<feature type="domain" description="C2H2-type" evidence="16">
    <location>
        <begin position="443"/>
        <end position="471"/>
    </location>
</feature>
<sequence length="680" mass="78963">MVFAVHKKVFTTAFHTTMITENSSSGIKKKARAKSLSELLRSTLLDRHPSDLTRLKFLLLIFKSLGLATFSIVESNDKNRSRVDFVNSTSSLVYTLFLLGLIALTNCWGFLSVYNFRYKRTLKLFNAIDLLEVFAGIVNSLAIGLFYCWNQTKSAGLAARIYRLKLGGDSLDDRNRNSPLDAVLLVGFELLLFLALLVTCVVFYDRMLYTISSSLRNLVVAWLFLQYALVVRSLLGVAARINSALRALPPRVSSGTSCCSVLVNAKCLQALLRLRRMHCSLVETCHSVAKFYSLVVLGGVMYAFLCFVVILYFLMNLLLERRLLLSAVEYVQLLLRFVGLMSSLVALLIYVTKIGEEFDQTGILVHRLVQKTLNKDVLTEARTVHECDKCEKKFGHKQYLLTHQRTVHEGRKNYVCGRCEKKFISKTDLFKHQNTIHEGRRDFACDKCEKKFGIQGNLIKHQKTVHESRRDYACDKCEKKFGYKWIMIQHKRTVHEGRKDFTCEKCEKKFSHKQYLLKHRRTVHEGRKDFVCDKCEKKFIQKWILIHHQKTIHEGRKDYKCDNCEKKFGRKSDLFRHHRTVHEGRKDYVCDKCEKKFGQKQHLLFHQKTVHEGRKDYECDNCEKKFGKRSHLLVHQRTVHEGRKGYECDKCEKIFGQKSTLLIHRKTAHEGRKDFACDKC</sequence>
<keyword evidence="18" id="KW-1185">Reference proteome</keyword>
<dbReference type="PANTHER" id="PTHR24399:SF23">
    <property type="entry name" value="C2H2-TYPE DOMAIN-CONTAINING PROTEIN"/>
    <property type="match status" value="1"/>
</dbReference>
<comment type="subcellular location">
    <subcellularLocation>
        <location evidence="2 15">Cell membrane</location>
        <topology evidence="2 15">Multi-pass membrane protein</topology>
    </subcellularLocation>
    <subcellularLocation>
        <location evidence="1">Nucleus</location>
    </subcellularLocation>
</comment>
<feature type="domain" description="C2H2-type" evidence="16">
    <location>
        <begin position="646"/>
        <end position="674"/>
    </location>
</feature>
<evidence type="ECO:0000256" key="3">
    <source>
        <dbReference type="ARBA" id="ARBA00022475"/>
    </source>
</evidence>
<feature type="domain" description="C2H2-type" evidence="16">
    <location>
        <begin position="472"/>
        <end position="500"/>
    </location>
</feature>
<keyword evidence="7 14" id="KW-0863">Zinc-finger</keyword>
<feature type="domain" description="C2H2-type" evidence="16">
    <location>
        <begin position="588"/>
        <end position="616"/>
    </location>
</feature>
<organism evidence="17 18">
    <name type="scientific">Trichogramma brassicae</name>
    <dbReference type="NCBI Taxonomy" id="86971"/>
    <lineage>
        <taxon>Eukaryota</taxon>
        <taxon>Metazoa</taxon>
        <taxon>Ecdysozoa</taxon>
        <taxon>Arthropoda</taxon>
        <taxon>Hexapoda</taxon>
        <taxon>Insecta</taxon>
        <taxon>Pterygota</taxon>
        <taxon>Neoptera</taxon>
        <taxon>Endopterygota</taxon>
        <taxon>Hymenoptera</taxon>
        <taxon>Apocrita</taxon>
        <taxon>Proctotrupomorpha</taxon>
        <taxon>Chalcidoidea</taxon>
        <taxon>Trichogrammatidae</taxon>
        <taxon>Trichogramma</taxon>
    </lineage>
</organism>
<dbReference type="SMART" id="SM00355">
    <property type="entry name" value="ZnF_C2H2"/>
    <property type="match status" value="10"/>
</dbReference>
<evidence type="ECO:0000256" key="9">
    <source>
        <dbReference type="ARBA" id="ARBA00022989"/>
    </source>
</evidence>
<dbReference type="GO" id="GO:0000978">
    <property type="term" value="F:RNA polymerase II cis-regulatory region sequence-specific DNA binding"/>
    <property type="evidence" value="ECO:0007669"/>
    <property type="project" value="TreeGrafter"/>
</dbReference>
<dbReference type="PROSITE" id="PS50157">
    <property type="entry name" value="ZINC_FINGER_C2H2_2"/>
    <property type="match status" value="10"/>
</dbReference>
<evidence type="ECO:0000256" key="13">
    <source>
        <dbReference type="ARBA" id="ARBA00023242"/>
    </source>
</evidence>
<dbReference type="InterPro" id="IPR036236">
    <property type="entry name" value="Znf_C2H2_sf"/>
</dbReference>
<keyword evidence="15" id="KW-0675">Receptor</keyword>
<comment type="similarity">
    <text evidence="15">Belongs to the insect chemoreceptor superfamily. Gustatory receptor (GR) family.</text>
</comment>
<feature type="domain" description="C2H2-type" evidence="16">
    <location>
        <begin position="501"/>
        <end position="529"/>
    </location>
</feature>
<evidence type="ECO:0000256" key="7">
    <source>
        <dbReference type="ARBA" id="ARBA00022771"/>
    </source>
</evidence>
<proteinExistence type="inferred from homology"/>
<dbReference type="FunFam" id="3.30.160.60:FF:000446">
    <property type="entry name" value="Zinc finger protein"/>
    <property type="match status" value="1"/>
</dbReference>
<dbReference type="GO" id="GO:0005654">
    <property type="term" value="C:nucleoplasm"/>
    <property type="evidence" value="ECO:0007669"/>
    <property type="project" value="TreeGrafter"/>
</dbReference>
<evidence type="ECO:0000256" key="14">
    <source>
        <dbReference type="PROSITE-ProRule" id="PRU00042"/>
    </source>
</evidence>
<comment type="function">
    <text evidence="15">Gustatory receptor which mediates acceptance or avoidance behavior, depending on its substrates.</text>
</comment>
<evidence type="ECO:0000256" key="6">
    <source>
        <dbReference type="ARBA" id="ARBA00022737"/>
    </source>
</evidence>
<feature type="domain" description="C2H2-type" evidence="16">
    <location>
        <begin position="559"/>
        <end position="587"/>
    </location>
</feature>
<dbReference type="Gene3D" id="3.30.160.60">
    <property type="entry name" value="Classic Zinc Finger"/>
    <property type="match status" value="9"/>
</dbReference>
<feature type="domain" description="C2H2-type" evidence="16">
    <location>
        <begin position="530"/>
        <end position="558"/>
    </location>
</feature>
<evidence type="ECO:0000256" key="15">
    <source>
        <dbReference type="RuleBase" id="RU363108"/>
    </source>
</evidence>
<feature type="transmembrane region" description="Helical" evidence="15">
    <location>
        <begin position="333"/>
        <end position="351"/>
    </location>
</feature>
<feature type="transmembrane region" description="Helical" evidence="15">
    <location>
        <begin position="182"/>
        <end position="205"/>
    </location>
</feature>
<keyword evidence="6" id="KW-0677">Repeat</keyword>
<evidence type="ECO:0000256" key="1">
    <source>
        <dbReference type="ARBA" id="ARBA00004123"/>
    </source>
</evidence>
<dbReference type="Pfam" id="PF00096">
    <property type="entry name" value="zf-C2H2"/>
    <property type="match status" value="7"/>
</dbReference>
<feature type="transmembrane region" description="Helical" evidence="15">
    <location>
        <begin position="291"/>
        <end position="313"/>
    </location>
</feature>
<dbReference type="EMBL" id="CADCXV010001216">
    <property type="protein sequence ID" value="CAB0042690.1"/>
    <property type="molecule type" value="Genomic_DNA"/>
</dbReference>
<dbReference type="GO" id="GO:0001227">
    <property type="term" value="F:DNA-binding transcription repressor activity, RNA polymerase II-specific"/>
    <property type="evidence" value="ECO:0007669"/>
    <property type="project" value="TreeGrafter"/>
</dbReference>
<evidence type="ECO:0000256" key="5">
    <source>
        <dbReference type="ARBA" id="ARBA00022723"/>
    </source>
</evidence>
<dbReference type="PROSITE" id="PS00028">
    <property type="entry name" value="ZINC_FINGER_C2H2_1"/>
    <property type="match status" value="10"/>
</dbReference>
<dbReference type="InterPro" id="IPR013087">
    <property type="entry name" value="Znf_C2H2_type"/>
</dbReference>
<reference evidence="17 18" key="1">
    <citation type="submission" date="2020-02" db="EMBL/GenBank/DDBJ databases">
        <authorList>
            <person name="Ferguson B K."/>
        </authorList>
    </citation>
    <scope>NUCLEOTIDE SEQUENCE [LARGE SCALE GENOMIC DNA]</scope>
</reference>
<evidence type="ECO:0000313" key="18">
    <source>
        <dbReference type="Proteomes" id="UP000479190"/>
    </source>
</evidence>
<evidence type="ECO:0000259" key="16">
    <source>
        <dbReference type="PROSITE" id="PS50157"/>
    </source>
</evidence>
<evidence type="ECO:0000256" key="10">
    <source>
        <dbReference type="ARBA" id="ARBA00023015"/>
    </source>
</evidence>
<keyword evidence="13" id="KW-0539">Nucleus</keyword>
<accession>A0A6H5IY64</accession>
<evidence type="ECO:0000256" key="2">
    <source>
        <dbReference type="ARBA" id="ARBA00004651"/>
    </source>
</evidence>
<keyword evidence="11 15" id="KW-0472">Membrane</keyword>
<evidence type="ECO:0000256" key="4">
    <source>
        <dbReference type="ARBA" id="ARBA00022692"/>
    </source>
</evidence>
<keyword evidence="8" id="KW-0862">Zinc</keyword>
<keyword evidence="4 15" id="KW-0812">Transmembrane</keyword>
<feature type="domain" description="C2H2-type" evidence="16">
    <location>
        <begin position="617"/>
        <end position="645"/>
    </location>
</feature>
<evidence type="ECO:0000256" key="11">
    <source>
        <dbReference type="ARBA" id="ARBA00023136"/>
    </source>
</evidence>
<dbReference type="Proteomes" id="UP000479190">
    <property type="component" value="Unassembled WGS sequence"/>
</dbReference>
<dbReference type="PANTHER" id="PTHR24399">
    <property type="entry name" value="ZINC FINGER AND BTB DOMAIN-CONTAINING"/>
    <property type="match status" value="1"/>
</dbReference>
<keyword evidence="15" id="KW-0807">Transducer</keyword>
<keyword evidence="10" id="KW-0805">Transcription regulation</keyword>
<dbReference type="GO" id="GO:0007165">
    <property type="term" value="P:signal transduction"/>
    <property type="evidence" value="ECO:0007669"/>
    <property type="project" value="UniProtKB-KW"/>
</dbReference>
<dbReference type="OrthoDB" id="7685779at2759"/>
<dbReference type="AlphaFoldDB" id="A0A6H5IY64"/>
<feature type="domain" description="C2H2-type" evidence="16">
    <location>
        <begin position="414"/>
        <end position="442"/>
    </location>
</feature>
<dbReference type="GO" id="GO:0050909">
    <property type="term" value="P:sensory perception of taste"/>
    <property type="evidence" value="ECO:0007669"/>
    <property type="project" value="InterPro"/>
</dbReference>
<feature type="transmembrane region" description="Helical" evidence="15">
    <location>
        <begin position="128"/>
        <end position="147"/>
    </location>
</feature>
<keyword evidence="9 15" id="KW-1133">Transmembrane helix</keyword>
<dbReference type="InterPro" id="IPR013604">
    <property type="entry name" value="7TM_chemorcpt"/>
</dbReference>
<feature type="domain" description="C2H2-type" evidence="16">
    <location>
        <begin position="385"/>
        <end position="413"/>
    </location>
</feature>
<feature type="transmembrane region" description="Helical" evidence="15">
    <location>
        <begin position="55"/>
        <end position="73"/>
    </location>
</feature>